<accession>A0A5B7DXD2</accession>
<reference evidence="1 2" key="1">
    <citation type="submission" date="2019-05" db="EMBL/GenBank/DDBJ databases">
        <title>Another draft genome of Portunus trituberculatus and its Hox gene families provides insights of decapod evolution.</title>
        <authorList>
            <person name="Jeong J.-H."/>
            <person name="Song I."/>
            <person name="Kim S."/>
            <person name="Choi T."/>
            <person name="Kim D."/>
            <person name="Ryu S."/>
            <person name="Kim W."/>
        </authorList>
    </citation>
    <scope>NUCLEOTIDE SEQUENCE [LARGE SCALE GENOMIC DNA]</scope>
    <source>
        <tissue evidence="1">Muscle</tissue>
    </source>
</reference>
<sequence>MIIIPVVSDSLTVTANAICQVYVYISQVTAGLVYSLPVKTKVLICKILGSNNDLNALKSSNIK</sequence>
<dbReference type="EMBL" id="VSRR010001590">
    <property type="protein sequence ID" value="MPC26362.1"/>
    <property type="molecule type" value="Genomic_DNA"/>
</dbReference>
<gene>
    <name evidence="1" type="ORF">E2C01_019496</name>
</gene>
<organism evidence="1 2">
    <name type="scientific">Portunus trituberculatus</name>
    <name type="common">Swimming crab</name>
    <name type="synonym">Neptunus trituberculatus</name>
    <dbReference type="NCBI Taxonomy" id="210409"/>
    <lineage>
        <taxon>Eukaryota</taxon>
        <taxon>Metazoa</taxon>
        <taxon>Ecdysozoa</taxon>
        <taxon>Arthropoda</taxon>
        <taxon>Crustacea</taxon>
        <taxon>Multicrustacea</taxon>
        <taxon>Malacostraca</taxon>
        <taxon>Eumalacostraca</taxon>
        <taxon>Eucarida</taxon>
        <taxon>Decapoda</taxon>
        <taxon>Pleocyemata</taxon>
        <taxon>Brachyura</taxon>
        <taxon>Eubrachyura</taxon>
        <taxon>Portunoidea</taxon>
        <taxon>Portunidae</taxon>
        <taxon>Portuninae</taxon>
        <taxon>Portunus</taxon>
    </lineage>
</organism>
<proteinExistence type="predicted"/>
<dbReference type="Proteomes" id="UP000324222">
    <property type="component" value="Unassembled WGS sequence"/>
</dbReference>
<dbReference type="AlphaFoldDB" id="A0A5B7DXD2"/>
<evidence type="ECO:0000313" key="2">
    <source>
        <dbReference type="Proteomes" id="UP000324222"/>
    </source>
</evidence>
<keyword evidence="2" id="KW-1185">Reference proteome</keyword>
<protein>
    <submittedName>
        <fullName evidence="1">Uncharacterized protein</fullName>
    </submittedName>
</protein>
<name>A0A5B7DXD2_PORTR</name>
<comment type="caution">
    <text evidence="1">The sequence shown here is derived from an EMBL/GenBank/DDBJ whole genome shotgun (WGS) entry which is preliminary data.</text>
</comment>
<evidence type="ECO:0000313" key="1">
    <source>
        <dbReference type="EMBL" id="MPC26362.1"/>
    </source>
</evidence>